<dbReference type="GO" id="GO:0000160">
    <property type="term" value="P:phosphorelay signal transduction system"/>
    <property type="evidence" value="ECO:0007669"/>
    <property type="project" value="UniProtKB-KW"/>
</dbReference>
<reference evidence="3 4" key="1">
    <citation type="submission" date="2019-09" db="EMBL/GenBank/DDBJ databases">
        <title>Genome Sequences of Streptomyces kaniharaensis ATCC 21070.</title>
        <authorList>
            <person name="Zhu W."/>
            <person name="De Crecy-Lagard V."/>
            <person name="Richards N.G."/>
        </authorList>
    </citation>
    <scope>NUCLEOTIDE SEQUENCE [LARGE SCALE GENOMIC DNA]</scope>
    <source>
        <strain evidence="3 4">SF-557</strain>
    </source>
</reference>
<gene>
    <name evidence="3" type="ORF">F7Q99_36505</name>
</gene>
<dbReference type="EMBL" id="WBOF01000005">
    <property type="protein sequence ID" value="MQS17545.1"/>
    <property type="molecule type" value="Genomic_DNA"/>
</dbReference>
<comment type="caution">
    <text evidence="3">The sequence shown here is derived from an EMBL/GenBank/DDBJ whole genome shotgun (WGS) entry which is preliminary data.</text>
</comment>
<evidence type="ECO:0000259" key="2">
    <source>
        <dbReference type="SMART" id="SM01043"/>
    </source>
</evidence>
<dbReference type="OrthoDB" id="8444614at2"/>
<keyword evidence="1" id="KW-0902">Two-component regulatory system</keyword>
<dbReference type="Gene3D" id="1.25.40.10">
    <property type="entry name" value="Tetratricopeptide repeat domain"/>
    <property type="match status" value="1"/>
</dbReference>
<sequence>MLIFKNERDYGSIASHMNPARPWAPRSMDQEMSRLRAHLGVDSQGVPYLRPKPRGVQQYSLSEEVTVDWSDFLHLAERGLPHGPNGVRDLEAALALVRGRPFGGAGTHSWAAPIAQTMISRIVDTAHAVAMLRCRDEVLDIDAARAAITIGLDTEPTAEVLYRDWMRVEHRAGNVAALRSVIDQVRQMASDWEFDHIQDDTELLITRLTTGRGTVQGL</sequence>
<proteinExistence type="predicted"/>
<dbReference type="InterPro" id="IPR005158">
    <property type="entry name" value="BTAD"/>
</dbReference>
<dbReference type="InterPro" id="IPR011990">
    <property type="entry name" value="TPR-like_helical_dom_sf"/>
</dbReference>
<accession>A0A6N7L2W7</accession>
<name>A0A6N7L2W7_9ACTN</name>
<dbReference type="RefSeq" id="WP_153470663.1">
    <property type="nucleotide sequence ID" value="NZ_WBOF01000005.1"/>
</dbReference>
<evidence type="ECO:0000313" key="4">
    <source>
        <dbReference type="Proteomes" id="UP000450000"/>
    </source>
</evidence>
<dbReference type="AlphaFoldDB" id="A0A6N7L2W7"/>
<evidence type="ECO:0000256" key="1">
    <source>
        <dbReference type="ARBA" id="ARBA00023012"/>
    </source>
</evidence>
<organism evidence="3 4">
    <name type="scientific">Streptomyces kaniharaensis</name>
    <dbReference type="NCBI Taxonomy" id="212423"/>
    <lineage>
        <taxon>Bacteria</taxon>
        <taxon>Bacillati</taxon>
        <taxon>Actinomycetota</taxon>
        <taxon>Actinomycetes</taxon>
        <taxon>Kitasatosporales</taxon>
        <taxon>Streptomycetaceae</taxon>
        <taxon>Streptomyces</taxon>
    </lineage>
</organism>
<protein>
    <recommendedName>
        <fullName evidence="2">Bacterial transcriptional activator domain-containing protein</fullName>
    </recommendedName>
</protein>
<dbReference type="Proteomes" id="UP000450000">
    <property type="component" value="Unassembled WGS sequence"/>
</dbReference>
<evidence type="ECO:0000313" key="3">
    <source>
        <dbReference type="EMBL" id="MQS17545.1"/>
    </source>
</evidence>
<dbReference type="SMART" id="SM01043">
    <property type="entry name" value="BTAD"/>
    <property type="match status" value="1"/>
</dbReference>
<keyword evidence="4" id="KW-1185">Reference proteome</keyword>
<feature type="domain" description="Bacterial transcriptional activator" evidence="2">
    <location>
        <begin position="67"/>
        <end position="186"/>
    </location>
</feature>